<sequence length="270" mass="30054">MNISLLGCGWLGLPLAKKLQEEGHVIKGSTTSMEKVNKLSETGLIPYRIQLFAEGVQGDLSAFLEDADLLIIDIPPGLRSDPEANFIGKIGRLNDFIKKSGVKKVLFVSATSVYKDAEEFPVYTEDDSPNGTAENSRQLKSAENELKNSNLYETTIVRFGGLFGPGRHPVNYLSDRKNIKDPKAPVNLIHLEDCMGIISRIIEKEAWGVTFNAVYPEHPTKADYYSRIAEEKNLAIPEFDLEKVSKGKIIESVKLEEVLDFSFQKGVYSI</sequence>
<dbReference type="AlphaFoldDB" id="H2BWQ7"/>
<dbReference type="Pfam" id="PF13460">
    <property type="entry name" value="NAD_binding_10"/>
    <property type="match status" value="1"/>
</dbReference>
<dbReference type="InterPro" id="IPR016040">
    <property type="entry name" value="NAD(P)-bd_dom"/>
</dbReference>
<proteinExistence type="predicted"/>
<dbReference type="HOGENOM" id="CLU_007383_11_1_10"/>
<dbReference type="PANTHER" id="PTHR48079:SF6">
    <property type="entry name" value="NAD(P)-BINDING DOMAIN-CONTAINING PROTEIN-RELATED"/>
    <property type="match status" value="1"/>
</dbReference>
<dbReference type="GO" id="GO:0004029">
    <property type="term" value="F:aldehyde dehydrogenase (NAD+) activity"/>
    <property type="evidence" value="ECO:0007669"/>
    <property type="project" value="TreeGrafter"/>
</dbReference>
<dbReference type="eggNOG" id="COG0451">
    <property type="taxonomic scope" value="Bacteria"/>
</dbReference>
<evidence type="ECO:0000259" key="1">
    <source>
        <dbReference type="Pfam" id="PF13460"/>
    </source>
</evidence>
<dbReference type="EMBL" id="JH594606">
    <property type="protein sequence ID" value="EHQ03035.1"/>
    <property type="molecule type" value="Genomic_DNA"/>
</dbReference>
<dbReference type="InterPro" id="IPR036291">
    <property type="entry name" value="NAD(P)-bd_dom_sf"/>
</dbReference>
<name>H2BWQ7_GILLR</name>
<dbReference type="InterPro" id="IPR051783">
    <property type="entry name" value="NAD(P)-dependent_oxidoreduct"/>
</dbReference>
<protein>
    <recommendedName>
        <fullName evidence="1">NAD(P)-binding domain-containing protein</fullName>
    </recommendedName>
</protein>
<dbReference type="Gene3D" id="3.40.50.720">
    <property type="entry name" value="NAD(P)-binding Rossmann-like Domain"/>
    <property type="match status" value="1"/>
</dbReference>
<evidence type="ECO:0000313" key="3">
    <source>
        <dbReference type="Proteomes" id="UP000003844"/>
    </source>
</evidence>
<gene>
    <name evidence="2" type="ORF">Gilli_2409</name>
</gene>
<dbReference type="SUPFAM" id="SSF51735">
    <property type="entry name" value="NAD(P)-binding Rossmann-fold domains"/>
    <property type="match status" value="1"/>
</dbReference>
<accession>H2BWQ7</accession>
<dbReference type="Proteomes" id="UP000003844">
    <property type="component" value="Unassembled WGS sequence"/>
</dbReference>
<dbReference type="OrthoDB" id="751203at2"/>
<dbReference type="GO" id="GO:0005737">
    <property type="term" value="C:cytoplasm"/>
    <property type="evidence" value="ECO:0007669"/>
    <property type="project" value="TreeGrafter"/>
</dbReference>
<keyword evidence="3" id="KW-1185">Reference proteome</keyword>
<dbReference type="RefSeq" id="WP_006989343.1">
    <property type="nucleotide sequence ID" value="NZ_JH594606.1"/>
</dbReference>
<dbReference type="STRING" id="865937.Gilli_2409"/>
<feature type="domain" description="NAD(P)-binding" evidence="1">
    <location>
        <begin position="9"/>
        <end position="180"/>
    </location>
</feature>
<organism evidence="2 3">
    <name type="scientific">Gillisia limnaea (strain DSM 15749 / LMG 21470 / R-8282)</name>
    <dbReference type="NCBI Taxonomy" id="865937"/>
    <lineage>
        <taxon>Bacteria</taxon>
        <taxon>Pseudomonadati</taxon>
        <taxon>Bacteroidota</taxon>
        <taxon>Flavobacteriia</taxon>
        <taxon>Flavobacteriales</taxon>
        <taxon>Flavobacteriaceae</taxon>
        <taxon>Gillisia</taxon>
    </lineage>
</organism>
<reference evidence="3" key="1">
    <citation type="journal article" date="2012" name="Stand. Genomic Sci.">
        <title>Genome sequence of the Antarctic rhodopsins-containing flavobacterium Gillisia limnaea type strain (R-8282(T)).</title>
        <authorList>
            <person name="Riedel T."/>
            <person name="Held B."/>
            <person name="Nolan M."/>
            <person name="Lucas S."/>
            <person name="Lapidus A."/>
            <person name="Tice H."/>
            <person name="Del Rio T.G."/>
            <person name="Cheng J.F."/>
            <person name="Han C."/>
            <person name="Tapia R."/>
            <person name="Goodwin L.A."/>
            <person name="Pitluck S."/>
            <person name="Liolios K."/>
            <person name="Mavromatis K."/>
            <person name="Pagani I."/>
            <person name="Ivanova N."/>
            <person name="Mikhailova N."/>
            <person name="Pati A."/>
            <person name="Chen A."/>
            <person name="Palaniappan K."/>
            <person name="Land M."/>
            <person name="Rohde M."/>
            <person name="Tindall B.J."/>
            <person name="Detter J.C."/>
            <person name="Goker M."/>
            <person name="Bristow J."/>
            <person name="Eisen J.A."/>
            <person name="Markowitz V."/>
            <person name="Hugenholtz P."/>
            <person name="Kyrpides N.C."/>
            <person name="Klenk H.P."/>
            <person name="Woyke T."/>
        </authorList>
    </citation>
    <scope>NUCLEOTIDE SEQUENCE [LARGE SCALE GENOMIC DNA]</scope>
    <source>
        <strain evidence="3">DSM 15749 / LMG 21470 / R-8282</strain>
    </source>
</reference>
<dbReference type="PANTHER" id="PTHR48079">
    <property type="entry name" value="PROTEIN YEEZ"/>
    <property type="match status" value="1"/>
</dbReference>
<evidence type="ECO:0000313" key="2">
    <source>
        <dbReference type="EMBL" id="EHQ03035.1"/>
    </source>
</evidence>